<keyword evidence="1" id="KW-0880">Kelch repeat</keyword>
<dbReference type="Gene3D" id="2.120.10.80">
    <property type="entry name" value="Kelch-type beta propeller"/>
    <property type="match status" value="2"/>
</dbReference>
<dbReference type="SUPFAM" id="SSF54695">
    <property type="entry name" value="POZ domain"/>
    <property type="match status" value="2"/>
</dbReference>
<dbReference type="Pfam" id="PF24681">
    <property type="entry name" value="Kelch_KLHDC2_KLHL20_DRC7"/>
    <property type="match status" value="2"/>
</dbReference>
<dbReference type="OrthoDB" id="10250130at2759"/>
<evidence type="ECO:0000259" key="3">
    <source>
        <dbReference type="PROSITE" id="PS50097"/>
    </source>
</evidence>
<dbReference type="FunFam" id="3.30.710.10:FF:000024">
    <property type="entry name" value="Leucine-zipper-like transcriptional regulator 1"/>
    <property type="match status" value="1"/>
</dbReference>
<dbReference type="InterPro" id="IPR051568">
    <property type="entry name" value="LZTR1/Attractin"/>
</dbReference>
<dbReference type="PANTHER" id="PTHR46376:SF1">
    <property type="entry name" value="LEUCINE-ZIPPER-LIKE TRANSCRIPTIONAL REGULATOR 1"/>
    <property type="match status" value="1"/>
</dbReference>
<dbReference type="SUPFAM" id="SSF117281">
    <property type="entry name" value="Kelch motif"/>
    <property type="match status" value="1"/>
</dbReference>
<reference evidence="4" key="1">
    <citation type="submission" date="2022-07" db="EMBL/GenBank/DDBJ databases">
        <title>Chromosome-level genome of Muraenolepis orangiensis.</title>
        <authorList>
            <person name="Kim J."/>
        </authorList>
    </citation>
    <scope>NUCLEOTIDE SEQUENCE</scope>
    <source>
        <strain evidence="4">KU_S4_2022</strain>
        <tissue evidence="4">Muscle</tissue>
    </source>
</reference>
<protein>
    <recommendedName>
        <fullName evidence="3">BTB domain-containing protein</fullName>
    </recommendedName>
</protein>
<dbReference type="Gene3D" id="1.25.40.420">
    <property type="match status" value="1"/>
</dbReference>
<dbReference type="EMBL" id="JANIIK010000044">
    <property type="protein sequence ID" value="KAJ3603691.1"/>
    <property type="molecule type" value="Genomic_DNA"/>
</dbReference>
<gene>
    <name evidence="4" type="ORF">NHX12_028435</name>
</gene>
<evidence type="ECO:0000256" key="1">
    <source>
        <dbReference type="ARBA" id="ARBA00022441"/>
    </source>
</evidence>
<dbReference type="InterPro" id="IPR015915">
    <property type="entry name" value="Kelch-typ_b-propeller"/>
</dbReference>
<keyword evidence="5" id="KW-1185">Reference proteome</keyword>
<proteinExistence type="predicted"/>
<dbReference type="CDD" id="cd18505">
    <property type="entry name" value="BACK1_LZTR1"/>
    <property type="match status" value="1"/>
</dbReference>
<dbReference type="AlphaFoldDB" id="A0A9Q0EDA2"/>
<dbReference type="SMART" id="SM00225">
    <property type="entry name" value="BTB"/>
    <property type="match status" value="2"/>
</dbReference>
<dbReference type="Proteomes" id="UP001148018">
    <property type="component" value="Unassembled WGS sequence"/>
</dbReference>
<dbReference type="InterPro" id="IPR000210">
    <property type="entry name" value="BTB/POZ_dom"/>
</dbReference>
<dbReference type="PANTHER" id="PTHR46376">
    <property type="entry name" value="LEUCINE-ZIPPER-LIKE TRANSCRIPTIONAL REGULATOR 1"/>
    <property type="match status" value="1"/>
</dbReference>
<keyword evidence="2" id="KW-0677">Repeat</keyword>
<accession>A0A9Q0EDA2</accession>
<evidence type="ECO:0000256" key="2">
    <source>
        <dbReference type="ARBA" id="ARBA00022737"/>
    </source>
</evidence>
<dbReference type="FunFam" id="2.120.10.80:FF:000054">
    <property type="entry name" value="Leucine-zipper-like transcription regulator 1"/>
    <property type="match status" value="1"/>
</dbReference>
<evidence type="ECO:0000313" key="5">
    <source>
        <dbReference type="Proteomes" id="UP001148018"/>
    </source>
</evidence>
<dbReference type="Gene3D" id="3.30.710.10">
    <property type="entry name" value="Potassium Channel Kv1.1, Chain A"/>
    <property type="match status" value="2"/>
</dbReference>
<dbReference type="Pfam" id="PF00651">
    <property type="entry name" value="BTB"/>
    <property type="match status" value="1"/>
</dbReference>
<name>A0A9Q0EDA2_9TELE</name>
<sequence>MLSATMSSCNKSTKVAPSVDFDHSCSDSVEYLTLNFGPFETVHRWRRLPPCDEFVGARRSKHTVVAYRDAIYVFGGDNGKNMLNDLLRFDVKDCSWCRAFTTGTPPAPRYHHSAVVYGSSMFVFGGYTGDIYSNSNLKNKNDLFEYKFATGQWTEWKVEGSLPVARSAHGATVYDDKLWIFAGYDGNARLNDMWTISLQDREQACWEEIDQSGEIPPSSCNFPVAVCRDKMFVFSGQSGAKITNNLFQFEFKGHMWTRIPTEHLLRGSPPPPQRRYGHAMVAFDRHLYVFGGAADNTLPNELHCYDVDSQSWEVIQPSLDSEMPSGRLFHAAAVIHDAMYIFGGTVDNNVRSGEMYRFQFSCYPKCTLHEDYGKLWENRQFCDVEFILGEMPVAEEEDTAGAGPAETVGSLEVSIREAEAQPFQVLMQFLYTDKIQYPRRGHVQDVLLIMDVYKLALSFQLSRLEQLCVQYIEASVDLHNVLSVCENANKLQLDQLKEHCLNFVVKESHFNQVIMTREFERLSTALIVEIVRRKQQSPLRLYPDQPVDIGTSLVQDMKAYLEGGGLDFCDIILLLDGHPRPAHKAILAARSSYFEAMFRSFMPVDGQVNISIGEMVPSKQAFESMLRYIYYGDVDMPPEDSLYLFSAPYYYGFSNNRLQAYCKQNLEMNVTVENVLQILEAADKTQALDMKKHCLHIIVHQFIKVSKLPNLRSLSQLLLLDIVESLATHISDKQCAEMGPDI</sequence>
<dbReference type="GO" id="GO:0005794">
    <property type="term" value="C:Golgi apparatus"/>
    <property type="evidence" value="ECO:0007669"/>
    <property type="project" value="TreeGrafter"/>
</dbReference>
<dbReference type="SMART" id="SM00612">
    <property type="entry name" value="Kelch"/>
    <property type="match status" value="4"/>
</dbReference>
<organism evidence="4 5">
    <name type="scientific">Muraenolepis orangiensis</name>
    <name type="common">Patagonian moray cod</name>
    <dbReference type="NCBI Taxonomy" id="630683"/>
    <lineage>
        <taxon>Eukaryota</taxon>
        <taxon>Metazoa</taxon>
        <taxon>Chordata</taxon>
        <taxon>Craniata</taxon>
        <taxon>Vertebrata</taxon>
        <taxon>Euteleostomi</taxon>
        <taxon>Actinopterygii</taxon>
        <taxon>Neopterygii</taxon>
        <taxon>Teleostei</taxon>
        <taxon>Neoteleostei</taxon>
        <taxon>Acanthomorphata</taxon>
        <taxon>Zeiogadaria</taxon>
        <taxon>Gadariae</taxon>
        <taxon>Gadiformes</taxon>
        <taxon>Muraenolepidoidei</taxon>
        <taxon>Muraenolepididae</taxon>
        <taxon>Muraenolepis</taxon>
    </lineage>
</organism>
<evidence type="ECO:0000313" key="4">
    <source>
        <dbReference type="EMBL" id="KAJ3603691.1"/>
    </source>
</evidence>
<comment type="caution">
    <text evidence="4">The sequence shown here is derived from an EMBL/GenBank/DDBJ whole genome shotgun (WGS) entry which is preliminary data.</text>
</comment>
<dbReference type="CDD" id="cd18309">
    <property type="entry name" value="BTB2_POZ_LZTR1"/>
    <property type="match status" value="1"/>
</dbReference>
<dbReference type="InterPro" id="IPR011333">
    <property type="entry name" value="SKP1/BTB/POZ_sf"/>
</dbReference>
<dbReference type="CDD" id="cd18506">
    <property type="entry name" value="BACK2_LZTR1"/>
    <property type="match status" value="1"/>
</dbReference>
<feature type="domain" description="BTB" evidence="3">
    <location>
        <begin position="569"/>
        <end position="638"/>
    </location>
</feature>
<dbReference type="InterPro" id="IPR006652">
    <property type="entry name" value="Kelch_1"/>
</dbReference>
<dbReference type="FunFam" id="2.120.10.80:FF:000065">
    <property type="entry name" value="Leucine-zipper-like transcription regulator 1"/>
    <property type="match status" value="1"/>
</dbReference>
<dbReference type="PROSITE" id="PS50097">
    <property type="entry name" value="BTB"/>
    <property type="match status" value="1"/>
</dbReference>